<organism evidence="2 3">
    <name type="scientific">Candidatus Pullichristensenella stercorigallinarum</name>
    <dbReference type="NCBI Taxonomy" id="2840909"/>
    <lineage>
        <taxon>Bacteria</taxon>
        <taxon>Bacillati</taxon>
        <taxon>Bacillota</taxon>
        <taxon>Clostridia</taxon>
        <taxon>Candidatus Pullichristensenella</taxon>
    </lineage>
</organism>
<name>A0A9D0ZP05_9FIRM</name>
<proteinExistence type="predicted"/>
<reference evidence="2" key="2">
    <citation type="journal article" date="2021" name="PeerJ">
        <title>Extensive microbial diversity within the chicken gut microbiome revealed by metagenomics and culture.</title>
        <authorList>
            <person name="Gilroy R."/>
            <person name="Ravi A."/>
            <person name="Getino M."/>
            <person name="Pursley I."/>
            <person name="Horton D.L."/>
            <person name="Alikhan N.F."/>
            <person name="Baker D."/>
            <person name="Gharbi K."/>
            <person name="Hall N."/>
            <person name="Watson M."/>
            <person name="Adriaenssens E.M."/>
            <person name="Foster-Nyarko E."/>
            <person name="Jarju S."/>
            <person name="Secka A."/>
            <person name="Antonio M."/>
            <person name="Oren A."/>
            <person name="Chaudhuri R.R."/>
            <person name="La Ragione R."/>
            <person name="Hildebrand F."/>
            <person name="Pallen M.J."/>
        </authorList>
    </citation>
    <scope>NUCLEOTIDE SEQUENCE</scope>
    <source>
        <strain evidence="2">ChiSjej6B24-2974</strain>
    </source>
</reference>
<comment type="caution">
    <text evidence="2">The sequence shown here is derived from an EMBL/GenBank/DDBJ whole genome shotgun (WGS) entry which is preliminary data.</text>
</comment>
<protein>
    <submittedName>
        <fullName evidence="2">Uncharacterized protein</fullName>
    </submittedName>
</protein>
<evidence type="ECO:0000313" key="3">
    <source>
        <dbReference type="Proteomes" id="UP000824260"/>
    </source>
</evidence>
<dbReference type="AlphaFoldDB" id="A0A9D0ZP05"/>
<dbReference type="Proteomes" id="UP000824260">
    <property type="component" value="Unassembled WGS sequence"/>
</dbReference>
<reference evidence="2" key="1">
    <citation type="submission" date="2020-10" db="EMBL/GenBank/DDBJ databases">
        <authorList>
            <person name="Gilroy R."/>
        </authorList>
    </citation>
    <scope>NUCLEOTIDE SEQUENCE</scope>
    <source>
        <strain evidence="2">ChiSjej6B24-2974</strain>
    </source>
</reference>
<evidence type="ECO:0000256" key="1">
    <source>
        <dbReference type="SAM" id="MobiDB-lite"/>
    </source>
</evidence>
<gene>
    <name evidence="2" type="ORF">IAA52_07745</name>
</gene>
<evidence type="ECO:0000313" key="2">
    <source>
        <dbReference type="EMBL" id="HIQ82981.1"/>
    </source>
</evidence>
<accession>A0A9D0ZP05</accession>
<sequence length="171" mass="19172">MTFATQRSLRLSRLGELYALPKHRLITGWTLVGGAETGRAKGIHRQKGEKYAFVYDEGEGKNRRTLISVPYARKNPAGLACARAPDRTEFGKTTSMPATRTEDGKRKAPNPLDFRAFRRCDGTPGETRTHYIPLRRFCRMAVQFLLSCHAMAKSAIKSGVFECMCCIQISL</sequence>
<feature type="region of interest" description="Disordered" evidence="1">
    <location>
        <begin position="90"/>
        <end position="109"/>
    </location>
</feature>
<dbReference type="EMBL" id="DVFZ01000078">
    <property type="protein sequence ID" value="HIQ82981.1"/>
    <property type="molecule type" value="Genomic_DNA"/>
</dbReference>